<feature type="signal peptide" evidence="1">
    <location>
        <begin position="1"/>
        <end position="18"/>
    </location>
</feature>
<gene>
    <name evidence="2" type="ORF">GGR12_000571</name>
</gene>
<dbReference type="RefSeq" id="WP_183202721.1">
    <property type="nucleotide sequence ID" value="NZ_BAAAER010000010.1"/>
</dbReference>
<sequence length="293" mass="31738">MGIVAALGVALAPGAASALDAELGEVRVACEVTDEGRLSNCAPLSRVGDAPWLDQVALQAAGYSRMSPSQGTPTGRIHFPVRFTSEAEYEQMMATPPPPLVVRMPGPRDDDSPATVPAVPAGFEGQAWGGLTCVITPSAQIRLCWQDGRRVRRGLLGGKLVYFAPMLTSSGTQVDEPRDLPARPSEVFEQWTRAELGEYGDTYVKTISRSGDMTLVWSVHVIEGSRETSHDYRLMEYDCTGNRRRAFMVARGGEEGLTGVQQADSALWWPVGDEGLPPEEDPAVIVYRTICSR</sequence>
<evidence type="ECO:0000256" key="1">
    <source>
        <dbReference type="SAM" id="SignalP"/>
    </source>
</evidence>
<dbReference type="Proteomes" id="UP000529946">
    <property type="component" value="Unassembled WGS sequence"/>
</dbReference>
<accession>A0A7W6JCN6</accession>
<comment type="caution">
    <text evidence="2">The sequence shown here is derived from an EMBL/GenBank/DDBJ whole genome shotgun (WGS) entry which is preliminary data.</text>
</comment>
<name>A0A7W6JCN6_9CAUL</name>
<evidence type="ECO:0000313" key="2">
    <source>
        <dbReference type="EMBL" id="MBB4081732.1"/>
    </source>
</evidence>
<protein>
    <recommendedName>
        <fullName evidence="4">TonB C-terminal domain-containing protein</fullName>
    </recommendedName>
</protein>
<dbReference type="AlphaFoldDB" id="A0A7W6JCN6"/>
<evidence type="ECO:0008006" key="4">
    <source>
        <dbReference type="Google" id="ProtNLM"/>
    </source>
</evidence>
<proteinExistence type="predicted"/>
<keyword evidence="3" id="KW-1185">Reference proteome</keyword>
<keyword evidence="1" id="KW-0732">Signal</keyword>
<dbReference type="EMBL" id="JACIDM010000001">
    <property type="protein sequence ID" value="MBB4081732.1"/>
    <property type="molecule type" value="Genomic_DNA"/>
</dbReference>
<evidence type="ECO:0000313" key="3">
    <source>
        <dbReference type="Proteomes" id="UP000529946"/>
    </source>
</evidence>
<organism evidence="2 3">
    <name type="scientific">Brevundimonas lenta</name>
    <dbReference type="NCBI Taxonomy" id="424796"/>
    <lineage>
        <taxon>Bacteria</taxon>
        <taxon>Pseudomonadati</taxon>
        <taxon>Pseudomonadota</taxon>
        <taxon>Alphaproteobacteria</taxon>
        <taxon>Caulobacterales</taxon>
        <taxon>Caulobacteraceae</taxon>
        <taxon>Brevundimonas</taxon>
    </lineage>
</organism>
<feature type="chain" id="PRO_5030635764" description="TonB C-terminal domain-containing protein" evidence="1">
    <location>
        <begin position="19"/>
        <end position="293"/>
    </location>
</feature>
<reference evidence="2 3" key="1">
    <citation type="submission" date="2020-08" db="EMBL/GenBank/DDBJ databases">
        <title>Genomic Encyclopedia of Type Strains, Phase IV (KMG-IV): sequencing the most valuable type-strain genomes for metagenomic binning, comparative biology and taxonomic classification.</title>
        <authorList>
            <person name="Goeker M."/>
        </authorList>
    </citation>
    <scope>NUCLEOTIDE SEQUENCE [LARGE SCALE GENOMIC DNA]</scope>
    <source>
        <strain evidence="2 3">DSM 23960</strain>
    </source>
</reference>